<dbReference type="GO" id="GO:0005484">
    <property type="term" value="F:SNAP receptor activity"/>
    <property type="evidence" value="ECO:0007669"/>
    <property type="project" value="InterPro"/>
</dbReference>
<dbReference type="Gene3D" id="1.20.58.70">
    <property type="match status" value="1"/>
</dbReference>
<dbReference type="Pfam" id="PF00804">
    <property type="entry name" value="Syntaxin"/>
    <property type="match status" value="1"/>
</dbReference>
<name>A0A1R1PK15_ZANCU</name>
<dbReference type="InterPro" id="IPR045242">
    <property type="entry name" value="Syntaxin"/>
</dbReference>
<keyword evidence="5" id="KW-0472">Membrane</keyword>
<evidence type="ECO:0000313" key="10">
    <source>
        <dbReference type="EMBL" id="OMH81232.1"/>
    </source>
</evidence>
<evidence type="ECO:0000256" key="3">
    <source>
        <dbReference type="ARBA" id="ARBA00022692"/>
    </source>
</evidence>
<keyword evidence="3" id="KW-0812">Transmembrane</keyword>
<evidence type="ECO:0000313" key="9">
    <source>
        <dbReference type="EMBL" id="OMH79474.1"/>
    </source>
</evidence>
<reference evidence="10" key="2">
    <citation type="submission" date="2017-01" db="EMBL/GenBank/DDBJ databases">
        <authorList>
            <person name="Mah S.A."/>
            <person name="Swanson W.J."/>
            <person name="Moy G.W."/>
            <person name="Vacquier V.D."/>
        </authorList>
    </citation>
    <scope>NUCLEOTIDE SEQUENCE [LARGE SCALE GENOMIC DNA]</scope>
    <source>
        <strain evidence="10">COL-18-3</strain>
    </source>
</reference>
<dbReference type="GO" id="GO:0006886">
    <property type="term" value="P:intracellular protein transport"/>
    <property type="evidence" value="ECO:0007669"/>
    <property type="project" value="InterPro"/>
</dbReference>
<dbReference type="GO" id="GO:0005886">
    <property type="term" value="C:plasma membrane"/>
    <property type="evidence" value="ECO:0007669"/>
    <property type="project" value="TreeGrafter"/>
</dbReference>
<protein>
    <submittedName>
        <fullName evidence="10">Syntaxin-like protein psy1</fullName>
    </submittedName>
</protein>
<dbReference type="EMBL" id="LSSK01001548">
    <property type="protein sequence ID" value="OMH79474.1"/>
    <property type="molecule type" value="Genomic_DNA"/>
</dbReference>
<gene>
    <name evidence="10" type="ORF">AX774_g5318</name>
    <name evidence="9" type="ORF">AX774_g7103</name>
</gene>
<proteinExistence type="inferred from homology"/>
<dbReference type="EMBL" id="LSSK01000949">
    <property type="protein sequence ID" value="OMH81232.1"/>
    <property type="molecule type" value="Genomic_DNA"/>
</dbReference>
<organism evidence="10 11">
    <name type="scientific">Zancudomyces culisetae</name>
    <name type="common">Gut fungus</name>
    <name type="synonym">Smittium culisetae</name>
    <dbReference type="NCBI Taxonomy" id="1213189"/>
    <lineage>
        <taxon>Eukaryota</taxon>
        <taxon>Fungi</taxon>
        <taxon>Fungi incertae sedis</taxon>
        <taxon>Zoopagomycota</taxon>
        <taxon>Kickxellomycotina</taxon>
        <taxon>Harpellomycetes</taxon>
        <taxon>Harpellales</taxon>
        <taxon>Legeriomycetaceae</taxon>
        <taxon>Zancudomyces</taxon>
    </lineage>
</organism>
<reference evidence="11" key="1">
    <citation type="submission" date="2017-01" db="EMBL/GenBank/DDBJ databases">
        <authorList>
            <person name="Wang Y."/>
            <person name="White M."/>
            <person name="Kvist S."/>
            <person name="Moncalvo J.-M."/>
        </authorList>
    </citation>
    <scope>NUCLEOTIDE SEQUENCE [LARGE SCALE GENOMIC DNA]</scope>
    <source>
        <strain evidence="11">COL-18-3</strain>
    </source>
</reference>
<dbReference type="InterPro" id="IPR006012">
    <property type="entry name" value="Syntaxin/epimorphin_CS"/>
</dbReference>
<dbReference type="InterPro" id="IPR006011">
    <property type="entry name" value="Syntaxin_N"/>
</dbReference>
<dbReference type="GO" id="GO:0048278">
    <property type="term" value="P:vesicle docking"/>
    <property type="evidence" value="ECO:0007669"/>
    <property type="project" value="TreeGrafter"/>
</dbReference>
<dbReference type="PANTHER" id="PTHR19957:SF307">
    <property type="entry name" value="PROTEIN SSO1-RELATED"/>
    <property type="match status" value="1"/>
</dbReference>
<dbReference type="GO" id="GO:0000149">
    <property type="term" value="F:SNARE binding"/>
    <property type="evidence" value="ECO:0007669"/>
    <property type="project" value="TreeGrafter"/>
</dbReference>
<dbReference type="GO" id="GO:0012505">
    <property type="term" value="C:endomembrane system"/>
    <property type="evidence" value="ECO:0007669"/>
    <property type="project" value="TreeGrafter"/>
</dbReference>
<dbReference type="OrthoDB" id="10255013at2759"/>
<dbReference type="Proteomes" id="UP000188320">
    <property type="component" value="Unassembled WGS sequence"/>
</dbReference>
<comment type="caution">
    <text evidence="10">The sequence shown here is derived from an EMBL/GenBank/DDBJ whole genome shotgun (WGS) entry which is preliminary data.</text>
</comment>
<keyword evidence="11" id="KW-1185">Reference proteome</keyword>
<dbReference type="SMART" id="SM00503">
    <property type="entry name" value="SynN"/>
    <property type="match status" value="1"/>
</dbReference>
<sequence length="288" mass="33512">MSRDRFAELKAARKESISTLRASDVSRTQTTGEKTEMEIFYTKVGEIEDMINKVNILVSQVQDFQEKNLTSIDIEKGKVIRAEVEQKVGETNREIQNVRKRLMEMENLNNQIKVDSGDEAVRRGRHAALVKKFTEAIEKYRSIERESQMKYRLRMERQIRIVNPNATEEEIRNALDSDNARAIFAQSVVSSERTKKAKNVLKEVEERNQDIKKIEKTIIELNQLFVEMQSMVNRQQAMLDNIEKAVESTQQYTVRANEEIDTAIEIRKSSRKVRDGFGFNFSDMHLLC</sequence>
<dbReference type="PANTHER" id="PTHR19957">
    <property type="entry name" value="SYNTAXIN"/>
    <property type="match status" value="1"/>
</dbReference>
<evidence type="ECO:0000256" key="6">
    <source>
        <dbReference type="RuleBase" id="RU003858"/>
    </source>
</evidence>
<dbReference type="SUPFAM" id="SSF47661">
    <property type="entry name" value="t-snare proteins"/>
    <property type="match status" value="1"/>
</dbReference>
<dbReference type="PROSITE" id="PS50192">
    <property type="entry name" value="T_SNARE"/>
    <property type="match status" value="1"/>
</dbReference>
<comment type="similarity">
    <text evidence="2 6">Belongs to the syntaxin family.</text>
</comment>
<dbReference type="GO" id="GO:0006887">
    <property type="term" value="P:exocytosis"/>
    <property type="evidence" value="ECO:0007669"/>
    <property type="project" value="TreeGrafter"/>
</dbReference>
<evidence type="ECO:0000256" key="4">
    <source>
        <dbReference type="ARBA" id="ARBA00022989"/>
    </source>
</evidence>
<feature type="coiled-coil region" evidence="7">
    <location>
        <begin position="47"/>
        <end position="115"/>
    </location>
</feature>
<dbReference type="GO" id="GO:0031201">
    <property type="term" value="C:SNARE complex"/>
    <property type="evidence" value="ECO:0007669"/>
    <property type="project" value="TreeGrafter"/>
</dbReference>
<accession>A0A1R1PK15</accession>
<feature type="domain" description="T-SNARE coiled-coil homology" evidence="8">
    <location>
        <begin position="201"/>
        <end position="263"/>
    </location>
</feature>
<dbReference type="AlphaFoldDB" id="A0A1R1PK15"/>
<evidence type="ECO:0000256" key="2">
    <source>
        <dbReference type="ARBA" id="ARBA00009063"/>
    </source>
</evidence>
<evidence type="ECO:0000256" key="1">
    <source>
        <dbReference type="ARBA" id="ARBA00004211"/>
    </source>
</evidence>
<dbReference type="PROSITE" id="PS00914">
    <property type="entry name" value="SYNTAXIN"/>
    <property type="match status" value="1"/>
</dbReference>
<evidence type="ECO:0000256" key="5">
    <source>
        <dbReference type="ARBA" id="ARBA00023136"/>
    </source>
</evidence>
<dbReference type="InterPro" id="IPR010989">
    <property type="entry name" value="SNARE"/>
</dbReference>
<dbReference type="CDD" id="cd15848">
    <property type="entry name" value="SNARE_syntaxin1-like"/>
    <property type="match status" value="1"/>
</dbReference>
<evidence type="ECO:0000256" key="7">
    <source>
        <dbReference type="SAM" id="Coils"/>
    </source>
</evidence>
<keyword evidence="7" id="KW-0175">Coiled coil</keyword>
<keyword evidence="4" id="KW-1133">Transmembrane helix</keyword>
<comment type="subcellular location">
    <subcellularLocation>
        <location evidence="1">Membrane</location>
        <topology evidence="1">Single-pass type IV membrane protein</topology>
    </subcellularLocation>
</comment>
<dbReference type="GO" id="GO:0006906">
    <property type="term" value="P:vesicle fusion"/>
    <property type="evidence" value="ECO:0007669"/>
    <property type="project" value="TreeGrafter"/>
</dbReference>
<dbReference type="SMART" id="SM00397">
    <property type="entry name" value="t_SNARE"/>
    <property type="match status" value="1"/>
</dbReference>
<feature type="coiled-coil region" evidence="7">
    <location>
        <begin position="194"/>
        <end position="224"/>
    </location>
</feature>
<evidence type="ECO:0000313" key="11">
    <source>
        <dbReference type="Proteomes" id="UP000188320"/>
    </source>
</evidence>
<dbReference type="InterPro" id="IPR000727">
    <property type="entry name" value="T_SNARE_dom"/>
</dbReference>
<evidence type="ECO:0000259" key="8">
    <source>
        <dbReference type="PROSITE" id="PS50192"/>
    </source>
</evidence>